<proteinExistence type="predicted"/>
<keyword evidence="3" id="KW-1185">Reference proteome</keyword>
<accession>A0ABQ5EHW1</accession>
<evidence type="ECO:0000313" key="2">
    <source>
        <dbReference type="EMBL" id="GJT50112.1"/>
    </source>
</evidence>
<feature type="region of interest" description="Disordered" evidence="1">
    <location>
        <begin position="303"/>
        <end position="325"/>
    </location>
</feature>
<feature type="compositionally biased region" description="Basic and acidic residues" evidence="1">
    <location>
        <begin position="488"/>
        <end position="538"/>
    </location>
</feature>
<dbReference type="EMBL" id="BQNB010016294">
    <property type="protein sequence ID" value="GJT50112.1"/>
    <property type="molecule type" value="Genomic_DNA"/>
</dbReference>
<evidence type="ECO:0000313" key="3">
    <source>
        <dbReference type="Proteomes" id="UP001151760"/>
    </source>
</evidence>
<comment type="caution">
    <text evidence="2">The sequence shown here is derived from an EMBL/GenBank/DDBJ whole genome shotgun (WGS) entry which is preliminary data.</text>
</comment>
<feature type="compositionally biased region" description="Basic and acidic residues" evidence="1">
    <location>
        <begin position="439"/>
        <end position="465"/>
    </location>
</feature>
<dbReference type="GO" id="GO:0003964">
    <property type="term" value="F:RNA-directed DNA polymerase activity"/>
    <property type="evidence" value="ECO:0007669"/>
    <property type="project" value="UniProtKB-KW"/>
</dbReference>
<keyword evidence="2" id="KW-0808">Transferase</keyword>
<dbReference type="Pfam" id="PF08284">
    <property type="entry name" value="RVP_2"/>
    <property type="match status" value="1"/>
</dbReference>
<sequence>MSSASSAVTYTSVYTDSEPGRVFWGADEEIPDGGVPRVIVYGYDGLPMQPVDPPSPDYVPGPEHPASPDYVPGPEHPPSPIEIPFVPEPEYPEYLVPSEDEAPMEDQPLPADASPVALSPGYVPDSDPEEDPEEDSEEEHADYPADGGDGDDEPSGDDTDDDDADDDDEEPFEDEEDDEEEEEHLAPADSPVIPVVDPVPSAGDTEAFETDESAPTPRPPQIRIPFAQTRLRRARKTVRPEPPMSASMEARIAEHAAAPPLPIAPSPLPLPSPLTTSPTDAGAPLGYRAAGIRMRAAVASPPSLLLPTSPRTDVPEAEMPPRKRACLTTPAPGYEIGESSAAGAARQPRPTPEVDTWDEIVEAMMEIAPTTLEGVDQRVTELDTTVSAIYTSTAAMILDREAMYARIAWTSSKDMSAAIEDHIKNHFELKRKERKRERRKGEEPTITREKEKAWKARGKENKEKMPTKARRLLAAAFLAIRRVAETKERVEKGARESEGRRRVERRLSDDESRTRWTDDEGEWRETGSDGFLDKERQKCSSPPRGIGIATYYDTSLLDVAKLHASCNLQGSCLDVGGVESGTPTVNTLIWGCTLNFLNHPFNIDLMPVEMGSFDVIIGMDWLAKYHAVIVCDEKLVRVPFGRQDFKFFMVTEAATTQKAEDKSKEKQLEEVPIVQDFLSSTGTLSTGPIRNERIVGPIKRTFRQGLYKTQFLTLGSSGLVCQEEGWIIPDG</sequence>
<dbReference type="Proteomes" id="UP001151760">
    <property type="component" value="Unassembled WGS sequence"/>
</dbReference>
<feature type="compositionally biased region" description="Acidic residues" evidence="1">
    <location>
        <begin position="148"/>
        <end position="183"/>
    </location>
</feature>
<feature type="region of interest" description="Disordered" evidence="1">
    <location>
        <begin position="431"/>
        <end position="465"/>
    </location>
</feature>
<organism evidence="2 3">
    <name type="scientific">Tanacetum coccineum</name>
    <dbReference type="NCBI Taxonomy" id="301880"/>
    <lineage>
        <taxon>Eukaryota</taxon>
        <taxon>Viridiplantae</taxon>
        <taxon>Streptophyta</taxon>
        <taxon>Embryophyta</taxon>
        <taxon>Tracheophyta</taxon>
        <taxon>Spermatophyta</taxon>
        <taxon>Magnoliopsida</taxon>
        <taxon>eudicotyledons</taxon>
        <taxon>Gunneridae</taxon>
        <taxon>Pentapetalae</taxon>
        <taxon>asterids</taxon>
        <taxon>campanulids</taxon>
        <taxon>Asterales</taxon>
        <taxon>Asteraceae</taxon>
        <taxon>Asteroideae</taxon>
        <taxon>Anthemideae</taxon>
        <taxon>Anthemidinae</taxon>
        <taxon>Tanacetum</taxon>
    </lineage>
</organism>
<dbReference type="Gene3D" id="2.40.70.10">
    <property type="entry name" value="Acid Proteases"/>
    <property type="match status" value="1"/>
</dbReference>
<keyword evidence="2" id="KW-0548">Nucleotidyltransferase</keyword>
<protein>
    <submittedName>
        <fullName evidence="2">Reverse transcriptase domain-containing protein</fullName>
    </submittedName>
</protein>
<feature type="compositionally biased region" description="Acidic residues" evidence="1">
    <location>
        <begin position="126"/>
        <end position="140"/>
    </location>
</feature>
<feature type="compositionally biased region" description="Pro residues" evidence="1">
    <location>
        <begin position="50"/>
        <end position="65"/>
    </location>
</feature>
<dbReference type="InterPro" id="IPR021109">
    <property type="entry name" value="Peptidase_aspartic_dom_sf"/>
</dbReference>
<keyword evidence="2" id="KW-0695">RNA-directed DNA polymerase</keyword>
<feature type="region of interest" description="Disordered" evidence="1">
    <location>
        <begin position="44"/>
        <end position="244"/>
    </location>
</feature>
<evidence type="ECO:0000256" key="1">
    <source>
        <dbReference type="SAM" id="MobiDB-lite"/>
    </source>
</evidence>
<name>A0ABQ5EHW1_9ASTR</name>
<gene>
    <name evidence="2" type="ORF">Tco_0976269</name>
</gene>
<feature type="compositionally biased region" description="Pro residues" evidence="1">
    <location>
        <begin position="74"/>
        <end position="89"/>
    </location>
</feature>
<feature type="compositionally biased region" description="Low complexity" evidence="1">
    <location>
        <begin position="187"/>
        <end position="202"/>
    </location>
</feature>
<reference evidence="2" key="2">
    <citation type="submission" date="2022-01" db="EMBL/GenBank/DDBJ databases">
        <authorList>
            <person name="Yamashiro T."/>
            <person name="Shiraishi A."/>
            <person name="Satake H."/>
            <person name="Nakayama K."/>
        </authorList>
    </citation>
    <scope>NUCLEOTIDE SEQUENCE</scope>
</reference>
<feature type="region of interest" description="Disordered" evidence="1">
    <location>
        <begin position="488"/>
        <end position="539"/>
    </location>
</feature>
<reference evidence="2" key="1">
    <citation type="journal article" date="2022" name="Int. J. Mol. Sci.">
        <title>Draft Genome of Tanacetum Coccineum: Genomic Comparison of Closely Related Tanacetum-Family Plants.</title>
        <authorList>
            <person name="Yamashiro T."/>
            <person name="Shiraishi A."/>
            <person name="Nakayama K."/>
            <person name="Satake H."/>
        </authorList>
    </citation>
    <scope>NUCLEOTIDE SEQUENCE</scope>
</reference>
<dbReference type="CDD" id="cd00303">
    <property type="entry name" value="retropepsin_like"/>
    <property type="match status" value="1"/>
</dbReference>